<protein>
    <submittedName>
        <fullName evidence="2">Uncharacterized protein</fullName>
    </submittedName>
</protein>
<feature type="non-terminal residue" evidence="2">
    <location>
        <position position="1"/>
    </location>
</feature>
<dbReference type="EMBL" id="KQ434783">
    <property type="protein sequence ID" value="KZC04789.1"/>
    <property type="molecule type" value="Genomic_DNA"/>
</dbReference>
<dbReference type="Proteomes" id="UP000076502">
    <property type="component" value="Unassembled WGS sequence"/>
</dbReference>
<name>A0A154NYP1_DUFNO</name>
<keyword evidence="3" id="KW-1185">Reference proteome</keyword>
<gene>
    <name evidence="2" type="ORF">WN55_09588</name>
</gene>
<dbReference type="STRING" id="178035.A0A154NYP1"/>
<evidence type="ECO:0000313" key="3">
    <source>
        <dbReference type="Proteomes" id="UP000076502"/>
    </source>
</evidence>
<organism evidence="2 3">
    <name type="scientific">Dufourea novaeangliae</name>
    <name type="common">Sweat bee</name>
    <dbReference type="NCBI Taxonomy" id="178035"/>
    <lineage>
        <taxon>Eukaryota</taxon>
        <taxon>Metazoa</taxon>
        <taxon>Ecdysozoa</taxon>
        <taxon>Arthropoda</taxon>
        <taxon>Hexapoda</taxon>
        <taxon>Insecta</taxon>
        <taxon>Pterygota</taxon>
        <taxon>Neoptera</taxon>
        <taxon>Endopterygota</taxon>
        <taxon>Hymenoptera</taxon>
        <taxon>Apocrita</taxon>
        <taxon>Aculeata</taxon>
        <taxon>Apoidea</taxon>
        <taxon>Anthophila</taxon>
        <taxon>Halictidae</taxon>
        <taxon>Rophitinae</taxon>
        <taxon>Dufourea</taxon>
    </lineage>
</organism>
<reference evidence="2 3" key="1">
    <citation type="submission" date="2015-07" db="EMBL/GenBank/DDBJ databases">
        <title>The genome of Dufourea novaeangliae.</title>
        <authorList>
            <person name="Pan H."/>
            <person name="Kapheim K."/>
        </authorList>
    </citation>
    <scope>NUCLEOTIDE SEQUENCE [LARGE SCALE GENOMIC DNA]</scope>
    <source>
        <strain evidence="2">0120121106</strain>
        <tissue evidence="2">Whole body</tissue>
    </source>
</reference>
<accession>A0A154NYP1</accession>
<dbReference type="AlphaFoldDB" id="A0A154NYP1"/>
<dbReference type="OrthoDB" id="28697at2759"/>
<feature type="region of interest" description="Disordered" evidence="1">
    <location>
        <begin position="1"/>
        <end position="40"/>
    </location>
</feature>
<evidence type="ECO:0000256" key="1">
    <source>
        <dbReference type="SAM" id="MobiDB-lite"/>
    </source>
</evidence>
<evidence type="ECO:0000313" key="2">
    <source>
        <dbReference type="EMBL" id="KZC04789.1"/>
    </source>
</evidence>
<feature type="compositionally biased region" description="Pro residues" evidence="1">
    <location>
        <begin position="27"/>
        <end position="38"/>
    </location>
</feature>
<sequence length="398" mass="43533">RCVMASSLGGPGMASGVPTPRRINLEFPPPPPYPPPHSQMPCTGLVDPASVPSAMSSPSHQHPLQDYSYAYYEPGPSRLHGTYPPEVGLSRVQPSPQQQPLRPEPFKRHTYMTRYGTEENIYEEISEINRQCHRALHGSRRSLVAEEVRRVQSRHRRVLGELNLSVEAMLMPTVADNNDEDEMHDQHGASTEELLSSVSPTDELLSPVGCDMDSGFSGSSSASYRSGLGSLRRGICKTSTPELAGGGGQRKTKAAMIWKKGWKGWKKLHSFGGNSNKTAASSQKSYETTERKKKETFKEISFVGREGHGAIVVDQCLPTCGVRPIDAMCLFEAAINVKFFENIVYYHGIDMFEAPGGIHANMGVIAINLGNAGGRAQFESSTATTFCLRPLRGPLCRG</sequence>
<proteinExistence type="predicted"/>